<evidence type="ECO:0000256" key="5">
    <source>
        <dbReference type="ARBA" id="ARBA00023284"/>
    </source>
</evidence>
<keyword evidence="3" id="KW-0560">Oxidoreductase</keyword>
<feature type="domain" description="Thioredoxin-like fold" evidence="8">
    <location>
        <begin position="108"/>
        <end position="273"/>
    </location>
</feature>
<dbReference type="EMBL" id="JACHMJ010000001">
    <property type="protein sequence ID" value="MBB5843531.1"/>
    <property type="molecule type" value="Genomic_DNA"/>
</dbReference>
<reference evidence="9 10" key="1">
    <citation type="submission" date="2020-08" db="EMBL/GenBank/DDBJ databases">
        <title>Sequencing the genomes of 1000 actinobacteria strains.</title>
        <authorList>
            <person name="Klenk H.-P."/>
        </authorList>
    </citation>
    <scope>NUCLEOTIDE SEQUENCE [LARGE SCALE GENOMIC DNA]</scope>
    <source>
        <strain evidence="9 10">DSM 105784</strain>
    </source>
</reference>
<evidence type="ECO:0000256" key="2">
    <source>
        <dbReference type="ARBA" id="ARBA00022729"/>
    </source>
</evidence>
<evidence type="ECO:0000256" key="6">
    <source>
        <dbReference type="SAM" id="MobiDB-lite"/>
    </source>
</evidence>
<dbReference type="Proteomes" id="UP000536685">
    <property type="component" value="Unassembled WGS sequence"/>
</dbReference>
<name>A0A841AP57_9MICO</name>
<evidence type="ECO:0000256" key="3">
    <source>
        <dbReference type="ARBA" id="ARBA00023002"/>
    </source>
</evidence>
<dbReference type="GO" id="GO:0016491">
    <property type="term" value="F:oxidoreductase activity"/>
    <property type="evidence" value="ECO:0007669"/>
    <property type="project" value="UniProtKB-KW"/>
</dbReference>
<evidence type="ECO:0000256" key="1">
    <source>
        <dbReference type="ARBA" id="ARBA00005791"/>
    </source>
</evidence>
<dbReference type="AlphaFoldDB" id="A0A841AP57"/>
<dbReference type="PANTHER" id="PTHR13887:SF14">
    <property type="entry name" value="DISULFIDE BOND FORMATION PROTEIN D"/>
    <property type="match status" value="1"/>
</dbReference>
<evidence type="ECO:0000313" key="10">
    <source>
        <dbReference type="Proteomes" id="UP000536685"/>
    </source>
</evidence>
<comment type="caution">
    <text evidence="9">The sequence shown here is derived from an EMBL/GenBank/DDBJ whole genome shotgun (WGS) entry which is preliminary data.</text>
</comment>
<dbReference type="SUPFAM" id="SSF52833">
    <property type="entry name" value="Thioredoxin-like"/>
    <property type="match status" value="1"/>
</dbReference>
<evidence type="ECO:0000256" key="4">
    <source>
        <dbReference type="ARBA" id="ARBA00023157"/>
    </source>
</evidence>
<keyword evidence="7" id="KW-0812">Transmembrane</keyword>
<keyword evidence="7" id="KW-0472">Membrane</keyword>
<proteinExistence type="inferred from homology"/>
<keyword evidence="9" id="KW-0413">Isomerase</keyword>
<feature type="region of interest" description="Disordered" evidence="6">
    <location>
        <begin position="1"/>
        <end position="30"/>
    </location>
</feature>
<dbReference type="RefSeq" id="WP_184236423.1">
    <property type="nucleotide sequence ID" value="NZ_JACHMJ010000001.1"/>
</dbReference>
<evidence type="ECO:0000313" key="9">
    <source>
        <dbReference type="EMBL" id="MBB5843531.1"/>
    </source>
</evidence>
<accession>A0A841AP57</accession>
<evidence type="ECO:0000256" key="7">
    <source>
        <dbReference type="SAM" id="Phobius"/>
    </source>
</evidence>
<evidence type="ECO:0000259" key="8">
    <source>
        <dbReference type="Pfam" id="PF13462"/>
    </source>
</evidence>
<comment type="similarity">
    <text evidence="1">Belongs to the thioredoxin family. DsbA subfamily.</text>
</comment>
<dbReference type="Pfam" id="PF13462">
    <property type="entry name" value="Thioredoxin_4"/>
    <property type="match status" value="1"/>
</dbReference>
<keyword evidence="2" id="KW-0732">Signal</keyword>
<dbReference type="InterPro" id="IPR012336">
    <property type="entry name" value="Thioredoxin-like_fold"/>
</dbReference>
<keyword evidence="7" id="KW-1133">Transmembrane helix</keyword>
<feature type="transmembrane region" description="Helical" evidence="7">
    <location>
        <begin position="35"/>
        <end position="57"/>
    </location>
</feature>
<keyword evidence="4" id="KW-1015">Disulfide bond</keyword>
<dbReference type="GO" id="GO:0016853">
    <property type="term" value="F:isomerase activity"/>
    <property type="evidence" value="ECO:0007669"/>
    <property type="project" value="UniProtKB-KW"/>
</dbReference>
<organism evidence="9 10">
    <name type="scientific">Conyzicola lurida</name>
    <dbReference type="NCBI Taxonomy" id="1172621"/>
    <lineage>
        <taxon>Bacteria</taxon>
        <taxon>Bacillati</taxon>
        <taxon>Actinomycetota</taxon>
        <taxon>Actinomycetes</taxon>
        <taxon>Micrococcales</taxon>
        <taxon>Microbacteriaceae</taxon>
        <taxon>Conyzicola</taxon>
    </lineage>
</organism>
<keyword evidence="10" id="KW-1185">Reference proteome</keyword>
<feature type="compositionally biased region" description="Basic and acidic residues" evidence="6">
    <location>
        <begin position="14"/>
        <end position="27"/>
    </location>
</feature>
<dbReference type="PANTHER" id="PTHR13887">
    <property type="entry name" value="GLUTATHIONE S-TRANSFERASE KAPPA"/>
    <property type="match status" value="1"/>
</dbReference>
<keyword evidence="5" id="KW-0676">Redox-active center</keyword>
<dbReference type="Gene3D" id="3.40.30.10">
    <property type="entry name" value="Glutaredoxin"/>
    <property type="match status" value="1"/>
</dbReference>
<sequence length="285" mass="30014">MTNPADGKKARREHARELARQEREAEKRRRKRNRLFLQSGIIVAVLAVVAIVTVVIVTSTTSSAVNPKNMASNGILFTGDGTTVSPVSTAALEVGSDPVATDTASLASTVNIVTYIDYACPYCQQFETTNSEQIQTWVASGEASLEIHPISILDRASLGTKYSSRAANAAVCVANYEPDQYLAVNDALFAQQPEENTSGLDTAALKTLVSDAGASSDEVASCISDKTFGDWVTSATELASDGNLASDTVTEFTGTPLILVNGQQYEGALDDADAFSAFVATVAAS</sequence>
<protein>
    <submittedName>
        <fullName evidence="9">Protein-disulfide isomerase</fullName>
    </submittedName>
</protein>
<dbReference type="InterPro" id="IPR036249">
    <property type="entry name" value="Thioredoxin-like_sf"/>
</dbReference>
<gene>
    <name evidence="9" type="ORF">HD599_001854</name>
</gene>